<evidence type="ECO:0000256" key="1">
    <source>
        <dbReference type="SAM" id="MobiDB-lite"/>
    </source>
</evidence>
<feature type="compositionally biased region" description="Acidic residues" evidence="1">
    <location>
        <begin position="214"/>
        <end position="226"/>
    </location>
</feature>
<reference evidence="2 3" key="1">
    <citation type="journal article" date="2023" name="Nat. Commun.">
        <title>Origin of minicircular mitochondrial genomes in red algae.</title>
        <authorList>
            <person name="Lee Y."/>
            <person name="Cho C.H."/>
            <person name="Lee Y.M."/>
            <person name="Park S.I."/>
            <person name="Yang J.H."/>
            <person name="West J.A."/>
            <person name="Bhattacharya D."/>
            <person name="Yoon H.S."/>
        </authorList>
    </citation>
    <scope>NUCLEOTIDE SEQUENCE [LARGE SCALE GENOMIC DNA]</scope>
    <source>
        <strain evidence="2 3">CCMP1338</strain>
        <tissue evidence="2">Whole cell</tissue>
    </source>
</reference>
<dbReference type="AlphaFoldDB" id="A0AAV8UXV4"/>
<organism evidence="2 3">
    <name type="scientific">Rhodosorus marinus</name>
    <dbReference type="NCBI Taxonomy" id="101924"/>
    <lineage>
        <taxon>Eukaryota</taxon>
        <taxon>Rhodophyta</taxon>
        <taxon>Stylonematophyceae</taxon>
        <taxon>Stylonematales</taxon>
        <taxon>Stylonemataceae</taxon>
        <taxon>Rhodosorus</taxon>
    </lineage>
</organism>
<feature type="region of interest" description="Disordered" evidence="1">
    <location>
        <begin position="184"/>
        <end position="234"/>
    </location>
</feature>
<evidence type="ECO:0000313" key="3">
    <source>
        <dbReference type="Proteomes" id="UP001157974"/>
    </source>
</evidence>
<keyword evidence="3" id="KW-1185">Reference proteome</keyword>
<accession>A0AAV8UXV4</accession>
<name>A0AAV8UXV4_9RHOD</name>
<feature type="compositionally biased region" description="Basic and acidic residues" evidence="1">
    <location>
        <begin position="1"/>
        <end position="14"/>
    </location>
</feature>
<comment type="caution">
    <text evidence="2">The sequence shown here is derived from an EMBL/GenBank/DDBJ whole genome shotgun (WGS) entry which is preliminary data.</text>
</comment>
<feature type="region of interest" description="Disordered" evidence="1">
    <location>
        <begin position="1"/>
        <end position="119"/>
    </location>
</feature>
<proteinExistence type="predicted"/>
<evidence type="ECO:0008006" key="4">
    <source>
        <dbReference type="Google" id="ProtNLM"/>
    </source>
</evidence>
<feature type="compositionally biased region" description="Gly residues" evidence="1">
    <location>
        <begin position="58"/>
        <end position="70"/>
    </location>
</feature>
<feature type="compositionally biased region" description="Basic and acidic residues" evidence="1">
    <location>
        <begin position="105"/>
        <end position="118"/>
    </location>
</feature>
<gene>
    <name evidence="2" type="ORF">NDN08_002405</name>
</gene>
<evidence type="ECO:0000313" key="2">
    <source>
        <dbReference type="EMBL" id="KAJ8905902.1"/>
    </source>
</evidence>
<feature type="compositionally biased region" description="Polar residues" evidence="1">
    <location>
        <begin position="94"/>
        <end position="103"/>
    </location>
</feature>
<dbReference type="EMBL" id="JAMWBK010000004">
    <property type="protein sequence ID" value="KAJ8905902.1"/>
    <property type="molecule type" value="Genomic_DNA"/>
</dbReference>
<dbReference type="Proteomes" id="UP001157974">
    <property type="component" value="Unassembled WGS sequence"/>
</dbReference>
<protein>
    <recommendedName>
        <fullName evidence="4">Zinc finger protein 830</fullName>
    </recommendedName>
</protein>
<sequence>MEKLGDRHTKLKDLMRKRKLERRKGQVSSVPDQRRSHQPSSAQKEVIAEREVVEKATGLGGLAGYGGGDSDGSDEDSHSSSSEKSQGERLPSNFFDQSRTSGATKEVETVNKEERPAELEGFEDQLAQLEDEVQKEVEEIEEEKHEVEFDELELEDMHREDEQDEIQKKVQSFRERVVEVTRKRSRDRMIKSGVPEQVPVTKRISDNRAAGAAESEDDDGDDIDFDLDWRSKGL</sequence>